<proteinExistence type="predicted"/>
<name>A0ABF7QIS7_RHILW</name>
<dbReference type="PANTHER" id="PTHR30528">
    <property type="entry name" value="CYTOPLASMIC PROTEIN"/>
    <property type="match status" value="1"/>
</dbReference>
<dbReference type="PANTHER" id="PTHR30528:SF0">
    <property type="entry name" value="CYTOPLASMIC PROTEIN"/>
    <property type="match status" value="1"/>
</dbReference>
<dbReference type="Pfam" id="PF06224">
    <property type="entry name" value="AlkZ-like"/>
    <property type="match status" value="1"/>
</dbReference>
<evidence type="ECO:0000313" key="2">
    <source>
        <dbReference type="Proteomes" id="UP000008330"/>
    </source>
</evidence>
<evidence type="ECO:0008006" key="3">
    <source>
        <dbReference type="Google" id="ProtNLM"/>
    </source>
</evidence>
<organism evidence="1 2">
    <name type="scientific">Rhizobium leguminosarum bv. trifolii (strain WSM2304)</name>
    <dbReference type="NCBI Taxonomy" id="395492"/>
    <lineage>
        <taxon>Bacteria</taxon>
        <taxon>Pseudomonadati</taxon>
        <taxon>Pseudomonadota</taxon>
        <taxon>Alphaproteobacteria</taxon>
        <taxon>Hyphomicrobiales</taxon>
        <taxon>Rhizobiaceae</taxon>
        <taxon>Rhizobium/Agrobacterium group</taxon>
        <taxon>Rhizobium</taxon>
    </lineage>
</organism>
<dbReference type="KEGG" id="rlt:Rleg2_0584"/>
<dbReference type="AlphaFoldDB" id="A0ABF7QIS7"/>
<gene>
    <name evidence="1" type="ordered locus">Rleg2_0584</name>
</gene>
<dbReference type="Proteomes" id="UP000008330">
    <property type="component" value="Chromosome"/>
</dbReference>
<dbReference type="InterPro" id="IPR009351">
    <property type="entry name" value="AlkZ-like"/>
</dbReference>
<dbReference type="EMBL" id="CP001191">
    <property type="protein sequence ID" value="ACI53881.1"/>
    <property type="molecule type" value="Genomic_DNA"/>
</dbReference>
<protein>
    <recommendedName>
        <fullName evidence="3">Winged helix-turn-helix domain-containing protein</fullName>
    </recommendedName>
</protein>
<keyword evidence="2" id="KW-1185">Reference proteome</keyword>
<dbReference type="RefSeq" id="WP_012556798.1">
    <property type="nucleotide sequence ID" value="NC_011369.1"/>
</dbReference>
<accession>A0ABF7QIS7</accession>
<reference evidence="1 2" key="1">
    <citation type="journal article" date="2010" name="Stand. Genomic Sci.">
        <title>Complete genome sequence of Rhizobium leguminosarum bv trifolii strain WSM2304, an effective microsymbiont of the South American clover Trifolium polymorphum.</title>
        <authorList>
            <person name="Reeve W."/>
            <person name="O'Hara G."/>
            <person name="Chain P."/>
            <person name="Ardley J."/>
            <person name="Brau L."/>
            <person name="Nandesena K."/>
            <person name="Tiwari R."/>
            <person name="Malfatti S."/>
            <person name="Kiss H."/>
            <person name="Lapidus A."/>
            <person name="Copeland A."/>
            <person name="Nolan M."/>
            <person name="Land M."/>
            <person name="Ivanova N."/>
            <person name="Mavromatis K."/>
            <person name="Markowitz V."/>
            <person name="Kyrpides N."/>
            <person name="Melino V."/>
            <person name="Denton M."/>
            <person name="Yates R."/>
            <person name="Howieson J."/>
        </authorList>
    </citation>
    <scope>NUCLEOTIDE SEQUENCE [LARGE SCALE GENOMIC DNA]</scope>
    <source>
        <strain evidence="1 2">WSM2304</strain>
    </source>
</reference>
<sequence length="411" mass="47477">MTNLLSNSDARRVFLAKQGLSAPPNRALTKEGLLQLIGELGFVQVDSIQTVERAHHQILFSRNQTYRREHLTALLEKDGALFEHWTHDASILPSAFFVYWKHKFRHQEKVIVERWRKWRGEGFEAAFEETYERVERDGAILARDIKADGHVSGGWWNWHPNKTALEYFWHTGKFAIAGRSNFQKIYDLTDRVIPAEFREPEVSREEFIDWACRSALSRLGFATHGEISAFWSLVSPDEAKTWVAAHRDELIEVLIEPALGAKPRPSWAFADFLSTLDSYPGAPPRIRVLSPFDPMIRDRNRTERLFGFFYRIEVFVPEPKREYGYYVFPLLEGDRLIGRIDMKADRKKSTLDVKRLWLEPGVKPSAGRLERLEAELDRVARFAGVEKVVLMEGWRGNELSSPVTAPSQGRP</sequence>
<evidence type="ECO:0000313" key="1">
    <source>
        <dbReference type="EMBL" id="ACI53881.1"/>
    </source>
</evidence>